<organism evidence="2 3">
    <name type="scientific">Alectoria fallacina</name>
    <dbReference type="NCBI Taxonomy" id="1903189"/>
    <lineage>
        <taxon>Eukaryota</taxon>
        <taxon>Fungi</taxon>
        <taxon>Dikarya</taxon>
        <taxon>Ascomycota</taxon>
        <taxon>Pezizomycotina</taxon>
        <taxon>Lecanoromycetes</taxon>
        <taxon>OSLEUM clade</taxon>
        <taxon>Lecanoromycetidae</taxon>
        <taxon>Lecanorales</taxon>
        <taxon>Lecanorineae</taxon>
        <taxon>Parmeliaceae</taxon>
        <taxon>Alectoria</taxon>
    </lineage>
</organism>
<dbReference type="Pfam" id="PF03959">
    <property type="entry name" value="FSH1"/>
    <property type="match status" value="1"/>
</dbReference>
<dbReference type="EMBL" id="CAJPDR010000213">
    <property type="protein sequence ID" value="CAF9926350.1"/>
    <property type="molecule type" value="Genomic_DNA"/>
</dbReference>
<reference evidence="2" key="1">
    <citation type="submission" date="2021-03" db="EMBL/GenBank/DDBJ databases">
        <authorList>
            <person name="Tagirdzhanova G."/>
        </authorList>
    </citation>
    <scope>NUCLEOTIDE SEQUENCE</scope>
</reference>
<name>A0A8H3IMG1_9LECA</name>
<evidence type="ECO:0000259" key="1">
    <source>
        <dbReference type="Pfam" id="PF03959"/>
    </source>
</evidence>
<dbReference type="SUPFAM" id="SSF53474">
    <property type="entry name" value="alpha/beta-Hydrolases"/>
    <property type="match status" value="1"/>
</dbReference>
<protein>
    <recommendedName>
        <fullName evidence="1">Serine hydrolase domain-containing protein</fullName>
    </recommendedName>
</protein>
<dbReference type="AlphaFoldDB" id="A0A8H3IMG1"/>
<feature type="domain" description="Serine hydrolase" evidence="1">
    <location>
        <begin position="150"/>
        <end position="262"/>
    </location>
</feature>
<dbReference type="InterPro" id="IPR005645">
    <property type="entry name" value="FSH-like_dom"/>
</dbReference>
<accession>A0A8H3IMG1</accession>
<evidence type="ECO:0000313" key="3">
    <source>
        <dbReference type="Proteomes" id="UP000664203"/>
    </source>
</evidence>
<sequence>MSRSVWYNWMKSTISTNLEVQTFHQRNPFEDCIEQEKYLAKNATTIRHSQVLLHDSQFGERKNADTLPAWLWIQFQCNKVSSWYVDKTQMNEVPYPPLQHELRRVMGHEAELDFAYLQGCIESPPFPGVGELFPPPFYKFWDGDSPSSVLAATDFIASSVSCNKPDVIFAHSEGGAGALSALLCHPHNVKCLVLVNAFPPFDPSGRRRLDVSLSGTPINIPTLFVHGKSDPMAYFVNLTKGLVDERNLTTYSWNGGHEMPNSGERGMWAQIAQQVVEILKEN</sequence>
<dbReference type="OrthoDB" id="2094269at2759"/>
<evidence type="ECO:0000313" key="2">
    <source>
        <dbReference type="EMBL" id="CAF9926350.1"/>
    </source>
</evidence>
<comment type="caution">
    <text evidence="2">The sequence shown here is derived from an EMBL/GenBank/DDBJ whole genome shotgun (WGS) entry which is preliminary data.</text>
</comment>
<dbReference type="Gene3D" id="3.40.50.1820">
    <property type="entry name" value="alpha/beta hydrolase"/>
    <property type="match status" value="1"/>
</dbReference>
<gene>
    <name evidence="2" type="ORF">ALECFALPRED_003424</name>
</gene>
<dbReference type="Proteomes" id="UP000664203">
    <property type="component" value="Unassembled WGS sequence"/>
</dbReference>
<proteinExistence type="predicted"/>
<dbReference type="InterPro" id="IPR029058">
    <property type="entry name" value="AB_hydrolase_fold"/>
</dbReference>
<keyword evidence="3" id="KW-1185">Reference proteome</keyword>